<evidence type="ECO:0000313" key="2">
    <source>
        <dbReference type="EMBL" id="SVC13776.1"/>
    </source>
</evidence>
<reference evidence="2" key="1">
    <citation type="submission" date="2018-05" db="EMBL/GenBank/DDBJ databases">
        <authorList>
            <person name="Lanie J.A."/>
            <person name="Ng W.-L."/>
            <person name="Kazmierczak K.M."/>
            <person name="Andrzejewski T.M."/>
            <person name="Davidsen T.M."/>
            <person name="Wayne K.J."/>
            <person name="Tettelin H."/>
            <person name="Glass J.I."/>
            <person name="Rusch D."/>
            <person name="Podicherti R."/>
            <person name="Tsui H.-C.T."/>
            <person name="Winkler M.E."/>
        </authorList>
    </citation>
    <scope>NUCLEOTIDE SEQUENCE</scope>
</reference>
<dbReference type="PANTHER" id="PTHR42739:SF1">
    <property type="entry name" value="MALATE SYNTHASE G"/>
    <property type="match status" value="1"/>
</dbReference>
<dbReference type="GO" id="GO:0006097">
    <property type="term" value="P:glyoxylate cycle"/>
    <property type="evidence" value="ECO:0007669"/>
    <property type="project" value="InterPro"/>
</dbReference>
<protein>
    <recommendedName>
        <fullName evidence="1">Malate synthase N-terminal domain-containing protein</fullName>
    </recommendedName>
</protein>
<dbReference type="InterPro" id="IPR048356">
    <property type="entry name" value="MS_N"/>
</dbReference>
<name>A0A382JPV4_9ZZZZ</name>
<dbReference type="GO" id="GO:0005829">
    <property type="term" value="C:cytosol"/>
    <property type="evidence" value="ECO:0007669"/>
    <property type="project" value="TreeGrafter"/>
</dbReference>
<dbReference type="GO" id="GO:0004474">
    <property type="term" value="F:malate synthase activity"/>
    <property type="evidence" value="ECO:0007669"/>
    <property type="project" value="InterPro"/>
</dbReference>
<proteinExistence type="predicted"/>
<dbReference type="GO" id="GO:0009436">
    <property type="term" value="P:glyoxylate catabolic process"/>
    <property type="evidence" value="ECO:0007669"/>
    <property type="project" value="TreeGrafter"/>
</dbReference>
<organism evidence="2">
    <name type="scientific">marine metagenome</name>
    <dbReference type="NCBI Taxonomy" id="408172"/>
    <lineage>
        <taxon>unclassified sequences</taxon>
        <taxon>metagenomes</taxon>
        <taxon>ecological metagenomes</taxon>
    </lineage>
</organism>
<dbReference type="GO" id="GO:0000287">
    <property type="term" value="F:magnesium ion binding"/>
    <property type="evidence" value="ECO:0007669"/>
    <property type="project" value="TreeGrafter"/>
</dbReference>
<dbReference type="Pfam" id="PF20656">
    <property type="entry name" value="MS_N"/>
    <property type="match status" value="1"/>
</dbReference>
<dbReference type="InterPro" id="IPR046363">
    <property type="entry name" value="MS_N_TIM-barrel_dom"/>
</dbReference>
<dbReference type="SUPFAM" id="SSF51645">
    <property type="entry name" value="Malate synthase G"/>
    <property type="match status" value="1"/>
</dbReference>
<dbReference type="AlphaFoldDB" id="A0A382JPV4"/>
<feature type="domain" description="Malate synthase N-terminal" evidence="1">
    <location>
        <begin position="15"/>
        <end position="68"/>
    </location>
</feature>
<dbReference type="Gene3D" id="3.20.20.360">
    <property type="entry name" value="Malate synthase, domain 3"/>
    <property type="match status" value="1"/>
</dbReference>
<evidence type="ECO:0000259" key="1">
    <source>
        <dbReference type="Pfam" id="PF20656"/>
    </source>
</evidence>
<gene>
    <name evidence="2" type="ORF">METZ01_LOCUS266630</name>
</gene>
<dbReference type="EMBL" id="UINC01075518">
    <property type="protein sequence ID" value="SVC13776.1"/>
    <property type="molecule type" value="Genomic_DNA"/>
</dbReference>
<sequence>MINKYNLQIDPSLFSFVNDEALVGTNINQEYFWEGFSSIVNQFQPINKLLLDKRHQIQSQLNNWNKKNKGKEISIQEQKEYLQEI</sequence>
<dbReference type="InterPro" id="IPR006253">
    <property type="entry name" value="Malate_synthG"/>
</dbReference>
<accession>A0A382JPV4</accession>
<feature type="non-terminal residue" evidence="2">
    <location>
        <position position="85"/>
    </location>
</feature>
<dbReference type="InterPro" id="IPR011076">
    <property type="entry name" value="Malate_synth_sf"/>
</dbReference>
<dbReference type="PANTHER" id="PTHR42739">
    <property type="entry name" value="MALATE SYNTHASE G"/>
    <property type="match status" value="1"/>
</dbReference>